<reference evidence="1" key="1">
    <citation type="submission" date="2020-03" db="EMBL/GenBank/DDBJ databases">
        <title>The deep terrestrial virosphere.</title>
        <authorList>
            <person name="Holmfeldt K."/>
            <person name="Nilsson E."/>
            <person name="Simone D."/>
            <person name="Lopez-Fernandez M."/>
            <person name="Wu X."/>
            <person name="de Brujin I."/>
            <person name="Lundin D."/>
            <person name="Andersson A."/>
            <person name="Bertilsson S."/>
            <person name="Dopson M."/>
        </authorList>
    </citation>
    <scope>NUCLEOTIDE SEQUENCE</scope>
    <source>
        <strain evidence="1">MM415A04731</strain>
    </source>
</reference>
<organism evidence="1">
    <name type="scientific">viral metagenome</name>
    <dbReference type="NCBI Taxonomy" id="1070528"/>
    <lineage>
        <taxon>unclassified sequences</taxon>
        <taxon>metagenomes</taxon>
        <taxon>organismal metagenomes</taxon>
    </lineage>
</organism>
<name>A0A6M3JH94_9ZZZZ</name>
<dbReference type="EMBL" id="MT141696">
    <property type="protein sequence ID" value="QJA69323.1"/>
    <property type="molecule type" value="Genomic_DNA"/>
</dbReference>
<proteinExistence type="predicted"/>
<sequence length="58" mass="6536">MLTPDSLREKEAVKSLVAELVASCLWHPEITESHGETDEHDIVVRRVGNGVEAKIRRK</sequence>
<evidence type="ECO:0000313" key="1">
    <source>
        <dbReference type="EMBL" id="QJA69323.1"/>
    </source>
</evidence>
<accession>A0A6M3JH94</accession>
<dbReference type="AlphaFoldDB" id="A0A6M3JH94"/>
<gene>
    <name evidence="1" type="ORF">MM415A04731_0003</name>
</gene>
<protein>
    <submittedName>
        <fullName evidence="1">Uncharacterized protein</fullName>
    </submittedName>
</protein>